<feature type="non-terminal residue" evidence="2">
    <location>
        <position position="1"/>
    </location>
</feature>
<dbReference type="EMBL" id="JASCZI010243047">
    <property type="protein sequence ID" value="MED6212584.1"/>
    <property type="molecule type" value="Genomic_DNA"/>
</dbReference>
<gene>
    <name evidence="2" type="ORF">PIB30_084853</name>
</gene>
<keyword evidence="3" id="KW-1185">Reference proteome</keyword>
<name>A0ABU6YQX2_9FABA</name>
<accession>A0ABU6YQX2</accession>
<comment type="caution">
    <text evidence="2">The sequence shown here is derived from an EMBL/GenBank/DDBJ whole genome shotgun (WGS) entry which is preliminary data.</text>
</comment>
<evidence type="ECO:0000313" key="3">
    <source>
        <dbReference type="Proteomes" id="UP001341840"/>
    </source>
</evidence>
<reference evidence="2 3" key="1">
    <citation type="journal article" date="2023" name="Plants (Basel)">
        <title>Bridging the Gap: Combining Genomics and Transcriptomics Approaches to Understand Stylosanthes scabra, an Orphan Legume from the Brazilian Caatinga.</title>
        <authorList>
            <person name="Ferreira-Neto J.R.C."/>
            <person name="da Silva M.D."/>
            <person name="Binneck E."/>
            <person name="de Melo N.F."/>
            <person name="da Silva R.H."/>
            <person name="de Melo A.L.T.M."/>
            <person name="Pandolfi V."/>
            <person name="Bustamante F.O."/>
            <person name="Brasileiro-Vidal A.C."/>
            <person name="Benko-Iseppon A.M."/>
        </authorList>
    </citation>
    <scope>NUCLEOTIDE SEQUENCE [LARGE SCALE GENOMIC DNA]</scope>
    <source>
        <tissue evidence="2">Leaves</tissue>
    </source>
</reference>
<organism evidence="2 3">
    <name type="scientific">Stylosanthes scabra</name>
    <dbReference type="NCBI Taxonomy" id="79078"/>
    <lineage>
        <taxon>Eukaryota</taxon>
        <taxon>Viridiplantae</taxon>
        <taxon>Streptophyta</taxon>
        <taxon>Embryophyta</taxon>
        <taxon>Tracheophyta</taxon>
        <taxon>Spermatophyta</taxon>
        <taxon>Magnoliopsida</taxon>
        <taxon>eudicotyledons</taxon>
        <taxon>Gunneridae</taxon>
        <taxon>Pentapetalae</taxon>
        <taxon>rosids</taxon>
        <taxon>fabids</taxon>
        <taxon>Fabales</taxon>
        <taxon>Fabaceae</taxon>
        <taxon>Papilionoideae</taxon>
        <taxon>50 kb inversion clade</taxon>
        <taxon>dalbergioids sensu lato</taxon>
        <taxon>Dalbergieae</taxon>
        <taxon>Pterocarpus clade</taxon>
        <taxon>Stylosanthes</taxon>
    </lineage>
</organism>
<sequence>VDGHRKITWYKDNSDNEDDHEARCEFNNENENVGEDEEANTVGQIAMVLGNNRTLARHRVHTWSDRMQKTQQ</sequence>
<evidence type="ECO:0000313" key="2">
    <source>
        <dbReference type="EMBL" id="MED6212584.1"/>
    </source>
</evidence>
<evidence type="ECO:0000256" key="1">
    <source>
        <dbReference type="SAM" id="MobiDB-lite"/>
    </source>
</evidence>
<feature type="region of interest" description="Disordered" evidence="1">
    <location>
        <begin position="1"/>
        <end position="20"/>
    </location>
</feature>
<dbReference type="Proteomes" id="UP001341840">
    <property type="component" value="Unassembled WGS sequence"/>
</dbReference>
<protein>
    <submittedName>
        <fullName evidence="2">Uncharacterized protein</fullName>
    </submittedName>
</protein>
<proteinExistence type="predicted"/>